<dbReference type="Proteomes" id="UP000050761">
    <property type="component" value="Unassembled WGS sequence"/>
</dbReference>
<accession>A0A3P8BZB4</accession>
<dbReference type="EMBL" id="UZAH01034066">
    <property type="protein sequence ID" value="VDP33047.1"/>
    <property type="molecule type" value="Genomic_DNA"/>
</dbReference>
<organism evidence="2">
    <name type="scientific">Heligmosomoides polygyrus</name>
    <name type="common">Parasitic roundworm</name>
    <dbReference type="NCBI Taxonomy" id="6339"/>
    <lineage>
        <taxon>Eukaryota</taxon>
        <taxon>Metazoa</taxon>
        <taxon>Ecdysozoa</taxon>
        <taxon>Nematoda</taxon>
        <taxon>Chromadorea</taxon>
        <taxon>Rhabditida</taxon>
        <taxon>Rhabditina</taxon>
        <taxon>Rhabditomorpha</taxon>
        <taxon>Strongyloidea</taxon>
        <taxon>Heligmosomidae</taxon>
        <taxon>Heligmosomoides</taxon>
    </lineage>
</organism>
<name>A0A3P8BZB4_HELPZ</name>
<evidence type="ECO:0000313" key="4">
    <source>
        <dbReference type="WBParaSite" id="HPBE_0002251601-mRNA-1"/>
    </source>
</evidence>
<feature type="region of interest" description="Disordered" evidence="1">
    <location>
        <begin position="163"/>
        <end position="187"/>
    </location>
</feature>
<dbReference type="OrthoDB" id="10578152at2759"/>
<keyword evidence="3" id="KW-1185">Reference proteome</keyword>
<sequence length="187" mass="21478">MTGEYIRVVSMPNPEHLNLPELVAKFLEEVVNLYLRRRIMKMFHDKEMTPSEMLVKNGYITISGLSANGTKRFRSTELSVLLGLDYSDWNGTAISKMLTLTERRNLERFRSTELSVLLGLDYSDWNGTAISKMLTLTERRNLEEGKLTWGSLDLFEEYSSHPCHAREHPVSESQDDGSTSEQDARTR</sequence>
<evidence type="ECO:0000313" key="2">
    <source>
        <dbReference type="EMBL" id="VDP33047.1"/>
    </source>
</evidence>
<evidence type="ECO:0000313" key="3">
    <source>
        <dbReference type="Proteomes" id="UP000050761"/>
    </source>
</evidence>
<dbReference type="WBParaSite" id="HPBE_0002251601-mRNA-1">
    <property type="protein sequence ID" value="HPBE_0002251601-mRNA-1"/>
    <property type="gene ID" value="HPBE_0002251601"/>
</dbReference>
<dbReference type="AlphaFoldDB" id="A0A3P8BZB4"/>
<proteinExistence type="predicted"/>
<protein>
    <submittedName>
        <fullName evidence="4">Retrotransposon protein</fullName>
    </submittedName>
</protein>
<reference evidence="2 3" key="1">
    <citation type="submission" date="2018-11" db="EMBL/GenBank/DDBJ databases">
        <authorList>
            <consortium name="Pathogen Informatics"/>
        </authorList>
    </citation>
    <scope>NUCLEOTIDE SEQUENCE [LARGE SCALE GENOMIC DNA]</scope>
</reference>
<evidence type="ECO:0000256" key="1">
    <source>
        <dbReference type="SAM" id="MobiDB-lite"/>
    </source>
</evidence>
<gene>
    <name evidence="2" type="ORF">HPBE_LOCUS22515</name>
</gene>
<reference evidence="4" key="2">
    <citation type="submission" date="2019-09" db="UniProtKB">
        <authorList>
            <consortium name="WormBaseParasite"/>
        </authorList>
    </citation>
    <scope>IDENTIFICATION</scope>
</reference>